<comment type="catalytic activity">
    <reaction evidence="11">
        <text>L-leucine + 2-oxoglutarate = 4-methyl-2-oxopentanoate + L-glutamate</text>
        <dbReference type="Rhea" id="RHEA:18321"/>
        <dbReference type="ChEBI" id="CHEBI:16810"/>
        <dbReference type="ChEBI" id="CHEBI:17865"/>
        <dbReference type="ChEBI" id="CHEBI:29985"/>
        <dbReference type="ChEBI" id="CHEBI:57427"/>
        <dbReference type="EC" id="2.6.1.42"/>
    </reaction>
</comment>
<protein>
    <recommendedName>
        <fullName evidence="7">Probable branched-chain-amino-acid aminotransferase</fullName>
        <ecNumber evidence="6">2.6.1.42</ecNumber>
    </recommendedName>
</protein>
<evidence type="ECO:0000256" key="10">
    <source>
        <dbReference type="ARBA" id="ARBA00048798"/>
    </source>
</evidence>
<comment type="catalytic activity">
    <reaction evidence="10">
        <text>L-isoleucine + 2-oxoglutarate = (S)-3-methyl-2-oxopentanoate + L-glutamate</text>
        <dbReference type="Rhea" id="RHEA:24801"/>
        <dbReference type="ChEBI" id="CHEBI:16810"/>
        <dbReference type="ChEBI" id="CHEBI:29985"/>
        <dbReference type="ChEBI" id="CHEBI:35146"/>
        <dbReference type="ChEBI" id="CHEBI:58045"/>
        <dbReference type="EC" id="2.6.1.42"/>
    </reaction>
</comment>
<dbReference type="InterPro" id="IPR001544">
    <property type="entry name" value="Aminotrans_IV"/>
</dbReference>
<dbReference type="InterPro" id="IPR036038">
    <property type="entry name" value="Aminotransferase-like"/>
</dbReference>
<dbReference type="InterPro" id="IPR043131">
    <property type="entry name" value="BCAT-like_N"/>
</dbReference>
<evidence type="ECO:0000313" key="13">
    <source>
        <dbReference type="Proteomes" id="UP001169006"/>
    </source>
</evidence>
<evidence type="ECO:0000256" key="9">
    <source>
        <dbReference type="ARBA" id="ARBA00048212"/>
    </source>
</evidence>
<organism evidence="12 13">
    <name type="scientific">Rhizobium oryzicola</name>
    <dbReference type="NCBI Taxonomy" id="1232668"/>
    <lineage>
        <taxon>Bacteria</taxon>
        <taxon>Pseudomonadati</taxon>
        <taxon>Pseudomonadota</taxon>
        <taxon>Alphaproteobacteria</taxon>
        <taxon>Hyphomicrobiales</taxon>
        <taxon>Rhizobiaceae</taxon>
        <taxon>Rhizobium/Agrobacterium group</taxon>
        <taxon>Rhizobium</taxon>
    </lineage>
</organism>
<dbReference type="PANTHER" id="PTHR42743:SF11">
    <property type="entry name" value="AMINODEOXYCHORISMATE LYASE"/>
    <property type="match status" value="1"/>
</dbReference>
<dbReference type="PANTHER" id="PTHR42743">
    <property type="entry name" value="AMINO-ACID AMINOTRANSFERASE"/>
    <property type="match status" value="1"/>
</dbReference>
<dbReference type="Gene3D" id="3.30.470.10">
    <property type="match status" value="1"/>
</dbReference>
<keyword evidence="13" id="KW-1185">Reference proteome</keyword>
<comment type="pathway">
    <text evidence="4">Amino-acid biosynthesis; L-leucine biosynthesis; L-leucine from 3-methyl-2-oxobutanoate: step 4/4.</text>
</comment>
<gene>
    <name evidence="12" type="ORF">Q2T52_12985</name>
</gene>
<dbReference type="CDD" id="cd01558">
    <property type="entry name" value="D-AAT_like"/>
    <property type="match status" value="1"/>
</dbReference>
<comment type="pathway">
    <text evidence="2">Amino-acid biosynthesis; L-isoleucine biosynthesis; L-isoleucine from 2-oxobutanoate: step 4/4.</text>
</comment>
<proteinExistence type="inferred from homology"/>
<evidence type="ECO:0000256" key="2">
    <source>
        <dbReference type="ARBA" id="ARBA00004824"/>
    </source>
</evidence>
<comment type="caution">
    <text evidence="12">The sequence shown here is derived from an EMBL/GenBank/DDBJ whole genome shotgun (WGS) entry which is preliminary data.</text>
</comment>
<reference evidence="12" key="2">
    <citation type="submission" date="2023-07" db="EMBL/GenBank/DDBJ databases">
        <authorList>
            <person name="Sun H."/>
        </authorList>
    </citation>
    <scope>NUCLEOTIDE SEQUENCE</scope>
    <source>
        <strain evidence="12">05753</strain>
    </source>
</reference>
<comment type="function">
    <text evidence="1">Acts on leucine, isoleucine and valine.</text>
</comment>
<name>A0ABT8SX33_9HYPH</name>
<evidence type="ECO:0000256" key="1">
    <source>
        <dbReference type="ARBA" id="ARBA00003109"/>
    </source>
</evidence>
<evidence type="ECO:0000256" key="5">
    <source>
        <dbReference type="ARBA" id="ARBA00009320"/>
    </source>
</evidence>
<dbReference type="EC" id="2.6.1.42" evidence="6"/>
<evidence type="ECO:0000256" key="8">
    <source>
        <dbReference type="ARBA" id="ARBA00023304"/>
    </source>
</evidence>
<evidence type="ECO:0000256" key="11">
    <source>
        <dbReference type="ARBA" id="ARBA00049229"/>
    </source>
</evidence>
<evidence type="ECO:0000256" key="4">
    <source>
        <dbReference type="ARBA" id="ARBA00005072"/>
    </source>
</evidence>
<comment type="pathway">
    <text evidence="3">Amino-acid biosynthesis; L-valine biosynthesis; L-valine from pyruvate: step 4/4.</text>
</comment>
<evidence type="ECO:0000256" key="3">
    <source>
        <dbReference type="ARBA" id="ARBA00004931"/>
    </source>
</evidence>
<dbReference type="Proteomes" id="UP001169006">
    <property type="component" value="Unassembled WGS sequence"/>
</dbReference>
<dbReference type="GO" id="GO:0047810">
    <property type="term" value="F:D-alanine-2-oxoglutarate aminotransferase activity"/>
    <property type="evidence" value="ECO:0007669"/>
    <property type="project" value="UniProtKB-EC"/>
</dbReference>
<dbReference type="Gene3D" id="3.20.10.10">
    <property type="entry name" value="D-amino Acid Aminotransferase, subunit A, domain 2"/>
    <property type="match status" value="1"/>
</dbReference>
<keyword evidence="12" id="KW-0808">Transferase</keyword>
<dbReference type="InterPro" id="IPR043132">
    <property type="entry name" value="BCAT-like_C"/>
</dbReference>
<keyword evidence="8" id="KW-0100">Branched-chain amino acid biosynthesis</keyword>
<comment type="catalytic activity">
    <reaction evidence="9">
        <text>L-valine + 2-oxoglutarate = 3-methyl-2-oxobutanoate + L-glutamate</text>
        <dbReference type="Rhea" id="RHEA:24813"/>
        <dbReference type="ChEBI" id="CHEBI:11851"/>
        <dbReference type="ChEBI" id="CHEBI:16810"/>
        <dbReference type="ChEBI" id="CHEBI:29985"/>
        <dbReference type="ChEBI" id="CHEBI:57762"/>
        <dbReference type="EC" id="2.6.1.42"/>
    </reaction>
</comment>
<dbReference type="SUPFAM" id="SSF56752">
    <property type="entry name" value="D-aminoacid aminotransferase-like PLP-dependent enzymes"/>
    <property type="match status" value="1"/>
</dbReference>
<dbReference type="RefSeq" id="WP_302077156.1">
    <property type="nucleotide sequence ID" value="NZ_JAUKWQ010000003.1"/>
</dbReference>
<reference evidence="12" key="1">
    <citation type="journal article" date="2015" name="Int. J. Syst. Evol. Microbiol.">
        <title>Rhizobium oryzicola sp. nov., potential plant-growth-promoting endophytic bacteria isolated from rice roots.</title>
        <authorList>
            <person name="Zhang X.X."/>
            <person name="Gao J.S."/>
            <person name="Cao Y.H."/>
            <person name="Sheirdil R.A."/>
            <person name="Wang X.C."/>
            <person name="Zhang L."/>
        </authorList>
    </citation>
    <scope>NUCLEOTIDE SEQUENCE</scope>
    <source>
        <strain evidence="12">05753</strain>
    </source>
</reference>
<accession>A0ABT8SX33</accession>
<evidence type="ECO:0000256" key="7">
    <source>
        <dbReference type="ARBA" id="ARBA00014472"/>
    </source>
</evidence>
<comment type="similarity">
    <text evidence="5">Belongs to the class-IV pyridoxal-phosphate-dependent aminotransferase family.</text>
</comment>
<keyword evidence="8" id="KW-0028">Amino-acid biosynthesis</keyword>
<dbReference type="NCBIfam" id="NF005209">
    <property type="entry name" value="PRK06680.1"/>
    <property type="match status" value="1"/>
</dbReference>
<dbReference type="EMBL" id="JAUKWQ010000003">
    <property type="protein sequence ID" value="MDO1582999.1"/>
    <property type="molecule type" value="Genomic_DNA"/>
</dbReference>
<evidence type="ECO:0000256" key="6">
    <source>
        <dbReference type="ARBA" id="ARBA00013053"/>
    </source>
</evidence>
<sequence>MSRIVYVNGEWMPEADAKISVFDRGFQFADSIYEITAVLGGKLIDYHGHAQRLSRSLTALGIPVPVSEEHMLALHRQAIARNGVEEGLVYLQVSRGVQDRDFMFGADLSPTFVIFTQSKKVLDNPKWKTGISVITMPDGRWVNRQIKTVQLLYSSLAKMEAAKAGADDAIFIEDGFITEASSSNVHIVTREGTLITRQLSNALLHGITRGSILDLARQAGVPVEERRFTLDEARNAAEIFITSATAFVMPVVRLDGEPVGEGVPGPVSGRFLQLYIQDRIATAI</sequence>
<dbReference type="InterPro" id="IPR050571">
    <property type="entry name" value="Class-IV_PLP-Dep_Aminotrnsfr"/>
</dbReference>
<dbReference type="Pfam" id="PF01063">
    <property type="entry name" value="Aminotran_4"/>
    <property type="match status" value="1"/>
</dbReference>
<evidence type="ECO:0000313" key="12">
    <source>
        <dbReference type="EMBL" id="MDO1582999.1"/>
    </source>
</evidence>
<keyword evidence="12" id="KW-0032">Aminotransferase</keyword>